<reference evidence="1 2" key="1">
    <citation type="journal article" date="2022" name="bioRxiv">
        <title>The genome of the oomycete Peronosclerospora sorghi, a cosmopolitan pathogen of maize and sorghum, is inflated with dispersed pseudogenes.</title>
        <authorList>
            <person name="Fletcher K."/>
            <person name="Martin F."/>
            <person name="Isakeit T."/>
            <person name="Cavanaugh K."/>
            <person name="Magill C."/>
            <person name="Michelmore R."/>
        </authorList>
    </citation>
    <scope>NUCLEOTIDE SEQUENCE [LARGE SCALE GENOMIC DNA]</scope>
    <source>
        <strain evidence="1">P6</strain>
    </source>
</reference>
<evidence type="ECO:0000313" key="2">
    <source>
        <dbReference type="Proteomes" id="UP001163321"/>
    </source>
</evidence>
<dbReference type="EMBL" id="CM047587">
    <property type="protein sequence ID" value="KAI9907215.1"/>
    <property type="molecule type" value="Genomic_DNA"/>
</dbReference>
<organism evidence="1 2">
    <name type="scientific">Peronosclerospora sorghi</name>
    <dbReference type="NCBI Taxonomy" id="230839"/>
    <lineage>
        <taxon>Eukaryota</taxon>
        <taxon>Sar</taxon>
        <taxon>Stramenopiles</taxon>
        <taxon>Oomycota</taxon>
        <taxon>Peronosporomycetes</taxon>
        <taxon>Peronosporales</taxon>
        <taxon>Peronosporaceae</taxon>
        <taxon>Peronosclerospora</taxon>
    </lineage>
</organism>
<accession>A0ACC0VLJ7</accession>
<proteinExistence type="predicted"/>
<sequence length="110" mass="12326">MCASICAKVETLSDERCARLYTKVLFEEFHTKRVSKLAHIVRSIRNSNLLLHLVVFHENSNFRIAVAAHAAFIDIGRTNDARTVVNNHYLAVNIHLLGLGLITFAIAMVP</sequence>
<keyword evidence="2" id="KW-1185">Reference proteome</keyword>
<evidence type="ECO:0000313" key="1">
    <source>
        <dbReference type="EMBL" id="KAI9907215.1"/>
    </source>
</evidence>
<dbReference type="Proteomes" id="UP001163321">
    <property type="component" value="Chromosome 8"/>
</dbReference>
<name>A0ACC0VLJ7_9STRA</name>
<protein>
    <submittedName>
        <fullName evidence="1">Uncharacterized protein</fullName>
    </submittedName>
</protein>
<gene>
    <name evidence="1" type="ORF">PsorP6_003911</name>
</gene>
<comment type="caution">
    <text evidence="1">The sequence shown here is derived from an EMBL/GenBank/DDBJ whole genome shotgun (WGS) entry which is preliminary data.</text>
</comment>